<dbReference type="Pfam" id="PF12040">
    <property type="entry name" value="DUF3526"/>
    <property type="match status" value="1"/>
</dbReference>
<accession>A0A4P6KTK1</accession>
<sequence>MSRLTFELRLIVRSRLSIAALLLLLLLSTLAVWSGMQEVERQRQTIARLAPLHEQDVAALAARYPASKDAGNPAYYTFYNTWDAPSDAAFLALGLRDVAPYVLRIRALGLQAQLYEGETFNPEIALPGRFDFAFVLIYLAPLIAIALLHDLVSGERQAGRLRLLLAMPDAARLWRRRVALRYALLFACLAVPACAGAVLSGTGVVALVIVLAVVLILIAAYLAFWTGLSMVVSARGWRSVTNATTLMGTWAVLTLVLPALANVALVRAIPVHQGVDLMLAQRQTVHGAWEVPRDETMRKFVASHPEWRDKAHVPPGFHWKWYFAFHQVGDESVAGQVRDYREGLLARQAWTGRLGWLLPGVGAQAVLHRLADTDLPAQLAYQDEIAAFHRRIRAFYYPYLFNERPFGTEDFGKRPAFAPRAADPLVPWGDVFAVFVLAGVVLGAGLVGLRRLRVEGAD</sequence>
<keyword evidence="3" id="KW-1185">Reference proteome</keyword>
<evidence type="ECO:0000256" key="1">
    <source>
        <dbReference type="SAM" id="Phobius"/>
    </source>
</evidence>
<proteinExistence type="predicted"/>
<dbReference type="Pfam" id="PF12679">
    <property type="entry name" value="ABC2_membrane_2"/>
    <property type="match status" value="1"/>
</dbReference>
<dbReference type="EMBL" id="CP035913">
    <property type="protein sequence ID" value="QBE62087.1"/>
    <property type="molecule type" value="Genomic_DNA"/>
</dbReference>
<feature type="transmembrane region" description="Helical" evidence="1">
    <location>
        <begin position="205"/>
        <end position="225"/>
    </location>
</feature>
<keyword evidence="1" id="KW-1133">Transmembrane helix</keyword>
<dbReference type="OrthoDB" id="6016419at2"/>
<dbReference type="GO" id="GO:0140359">
    <property type="term" value="F:ABC-type transporter activity"/>
    <property type="evidence" value="ECO:0007669"/>
    <property type="project" value="InterPro"/>
</dbReference>
<feature type="transmembrane region" description="Helical" evidence="1">
    <location>
        <begin position="431"/>
        <end position="449"/>
    </location>
</feature>
<dbReference type="GO" id="GO:0005886">
    <property type="term" value="C:plasma membrane"/>
    <property type="evidence" value="ECO:0007669"/>
    <property type="project" value="UniProtKB-SubCell"/>
</dbReference>
<evidence type="ECO:0000313" key="3">
    <source>
        <dbReference type="Proteomes" id="UP000290637"/>
    </source>
</evidence>
<feature type="transmembrane region" description="Helical" evidence="1">
    <location>
        <begin position="246"/>
        <end position="269"/>
    </location>
</feature>
<dbReference type="Proteomes" id="UP000290637">
    <property type="component" value="Chromosome"/>
</dbReference>
<reference evidence="2 3" key="1">
    <citation type="submission" date="2019-02" db="EMBL/GenBank/DDBJ databases">
        <title>Draft Genome Sequences of Six Type Strains of the Genus Massilia.</title>
        <authorList>
            <person name="Miess H."/>
            <person name="Frediansyhah A."/>
            <person name="Gross H."/>
        </authorList>
    </citation>
    <scope>NUCLEOTIDE SEQUENCE [LARGE SCALE GENOMIC DNA]</scope>
    <source>
        <strain evidence="2 3">DSM 17473</strain>
    </source>
</reference>
<dbReference type="KEGG" id="plue:EWM63_03070"/>
<feature type="transmembrane region" description="Helical" evidence="1">
    <location>
        <begin position="182"/>
        <end position="199"/>
    </location>
</feature>
<gene>
    <name evidence="2" type="ORF">EWM63_03070</name>
</gene>
<protein>
    <submittedName>
        <fullName evidence="2">DUF3526 domain-containing protein</fullName>
    </submittedName>
</protein>
<dbReference type="PANTHER" id="PTHR43471">
    <property type="entry name" value="ABC TRANSPORTER PERMEASE"/>
    <property type="match status" value="1"/>
</dbReference>
<keyword evidence="1" id="KW-0472">Membrane</keyword>
<name>A0A4P6KTK1_9BURK</name>
<dbReference type="PANTHER" id="PTHR43471:SF1">
    <property type="entry name" value="ABC TRANSPORTER PERMEASE PROTEIN NOSY-RELATED"/>
    <property type="match status" value="1"/>
</dbReference>
<evidence type="ECO:0000313" key="2">
    <source>
        <dbReference type="EMBL" id="QBE62087.1"/>
    </source>
</evidence>
<organism evidence="2 3">
    <name type="scientific">Pseudoduganella lutea</name>
    <dbReference type="NCBI Taxonomy" id="321985"/>
    <lineage>
        <taxon>Bacteria</taxon>
        <taxon>Pseudomonadati</taxon>
        <taxon>Pseudomonadota</taxon>
        <taxon>Betaproteobacteria</taxon>
        <taxon>Burkholderiales</taxon>
        <taxon>Oxalobacteraceae</taxon>
        <taxon>Telluria group</taxon>
        <taxon>Pseudoduganella</taxon>
    </lineage>
</organism>
<keyword evidence="1" id="KW-0812">Transmembrane</keyword>
<feature type="transmembrane region" description="Helical" evidence="1">
    <location>
        <begin position="132"/>
        <end position="152"/>
    </location>
</feature>
<dbReference type="InterPro" id="IPR021913">
    <property type="entry name" value="DUF3526"/>
</dbReference>
<dbReference type="AlphaFoldDB" id="A0A4P6KTK1"/>
<dbReference type="RefSeq" id="WP_130185224.1">
    <property type="nucleotide sequence ID" value="NZ_CP035913.1"/>
</dbReference>